<comment type="caution">
    <text evidence="2">The sequence shown here is derived from an EMBL/GenBank/DDBJ whole genome shotgun (WGS) entry which is preliminary data.</text>
</comment>
<organism evidence="2 4">
    <name type="scientific">Zoarces viviparus</name>
    <name type="common">Viviparous eelpout</name>
    <name type="synonym">Blennius viviparus</name>
    <dbReference type="NCBI Taxonomy" id="48416"/>
    <lineage>
        <taxon>Eukaryota</taxon>
        <taxon>Metazoa</taxon>
        <taxon>Chordata</taxon>
        <taxon>Craniata</taxon>
        <taxon>Vertebrata</taxon>
        <taxon>Euteleostomi</taxon>
        <taxon>Actinopterygii</taxon>
        <taxon>Neopterygii</taxon>
        <taxon>Teleostei</taxon>
        <taxon>Neoteleostei</taxon>
        <taxon>Acanthomorphata</taxon>
        <taxon>Eupercaria</taxon>
        <taxon>Perciformes</taxon>
        <taxon>Cottioidei</taxon>
        <taxon>Zoarcales</taxon>
        <taxon>Zoarcidae</taxon>
        <taxon>Zoarcinae</taxon>
        <taxon>Zoarces</taxon>
    </lineage>
</organism>
<name>A0AAW1EWZ0_ZOAVI</name>
<dbReference type="EMBL" id="JBCEZU010000111">
    <property type="protein sequence ID" value="KAK9529807.1"/>
    <property type="molecule type" value="Genomic_DNA"/>
</dbReference>
<keyword evidence="1" id="KW-0732">Signal</keyword>
<keyword evidence="4" id="KW-1185">Reference proteome</keyword>
<feature type="chain" id="PRO_5044717714" evidence="1">
    <location>
        <begin position="38"/>
        <end position="87"/>
    </location>
</feature>
<evidence type="ECO:0000256" key="1">
    <source>
        <dbReference type="SAM" id="SignalP"/>
    </source>
</evidence>
<evidence type="ECO:0000313" key="4">
    <source>
        <dbReference type="Proteomes" id="UP001488805"/>
    </source>
</evidence>
<sequence length="87" mass="9014">MLGSARLRTPFPPVLLMRSGAGSPSALLLLLLLLVTAHSPSNRLSGPVATAAEPCKPCYRAGERQQRWCCGAELLLACSSPPAVGTG</sequence>
<dbReference type="Proteomes" id="UP001488805">
    <property type="component" value="Unassembled WGS sequence"/>
</dbReference>
<accession>A0AAW1EWZ0</accession>
<gene>
    <name evidence="3" type="ORF">VZT92_013877</name>
    <name evidence="2" type="ORF">VZT92_015846</name>
</gene>
<proteinExistence type="predicted"/>
<feature type="signal peptide" evidence="1">
    <location>
        <begin position="1"/>
        <end position="37"/>
    </location>
</feature>
<protein>
    <submittedName>
        <fullName evidence="2">Uncharacterized protein</fullName>
    </submittedName>
</protein>
<reference evidence="2 4" key="1">
    <citation type="journal article" date="2024" name="Genome Biol. Evol.">
        <title>Chromosome-level genome assembly of the viviparous eelpout Zoarces viviparus.</title>
        <authorList>
            <person name="Fuhrmann N."/>
            <person name="Brasseur M.V."/>
            <person name="Bakowski C.E."/>
            <person name="Podsiadlowski L."/>
            <person name="Prost S."/>
            <person name="Krehenwinkel H."/>
            <person name="Mayer C."/>
        </authorList>
    </citation>
    <scope>NUCLEOTIDE SEQUENCE [LARGE SCALE GENOMIC DNA]</scope>
    <source>
        <strain evidence="2">NO-MEL_2022_Ind0_liver</strain>
    </source>
</reference>
<evidence type="ECO:0000313" key="2">
    <source>
        <dbReference type="EMBL" id="KAK9527189.1"/>
    </source>
</evidence>
<dbReference type="AlphaFoldDB" id="A0AAW1EWZ0"/>
<evidence type="ECO:0000313" key="3">
    <source>
        <dbReference type="EMBL" id="KAK9529807.1"/>
    </source>
</evidence>
<dbReference type="EMBL" id="JBCEZU010000123">
    <property type="protein sequence ID" value="KAK9527189.1"/>
    <property type="molecule type" value="Genomic_DNA"/>
</dbReference>